<evidence type="ECO:0000256" key="14">
    <source>
        <dbReference type="PROSITE-ProRule" id="PRU00175"/>
    </source>
</evidence>
<evidence type="ECO:0000313" key="18">
    <source>
        <dbReference type="EMBL" id="CAK9177566.1"/>
    </source>
</evidence>
<dbReference type="PROSITE" id="PS50089">
    <property type="entry name" value="ZF_RING_2"/>
    <property type="match status" value="1"/>
</dbReference>
<dbReference type="FunFam" id="3.30.40.10:FF:000503">
    <property type="entry name" value="RING-H2 finger protein ATL7"/>
    <property type="match status" value="1"/>
</dbReference>
<reference evidence="18 19" key="1">
    <citation type="submission" date="2024-02" db="EMBL/GenBank/DDBJ databases">
        <authorList>
            <person name="Vignale AGUSTIN F."/>
            <person name="Sosa J E."/>
            <person name="Modenutti C."/>
        </authorList>
    </citation>
    <scope>NUCLEOTIDE SEQUENCE [LARGE SCALE GENOMIC DNA]</scope>
</reference>
<keyword evidence="11 16" id="KW-1133">Transmembrane helix</keyword>
<evidence type="ECO:0000256" key="1">
    <source>
        <dbReference type="ARBA" id="ARBA00000900"/>
    </source>
</evidence>
<keyword evidence="12 16" id="KW-0472">Membrane</keyword>
<dbReference type="PANTHER" id="PTHR46913">
    <property type="entry name" value="RING-H2 FINGER PROTEIN ATL16"/>
    <property type="match status" value="1"/>
</dbReference>
<evidence type="ECO:0000256" key="6">
    <source>
        <dbReference type="ARBA" id="ARBA00022692"/>
    </source>
</evidence>
<evidence type="ECO:0000256" key="16">
    <source>
        <dbReference type="SAM" id="Phobius"/>
    </source>
</evidence>
<dbReference type="GO" id="GO:0061630">
    <property type="term" value="F:ubiquitin protein ligase activity"/>
    <property type="evidence" value="ECO:0007669"/>
    <property type="project" value="UniProtKB-EC"/>
</dbReference>
<comment type="pathway">
    <text evidence="3">Protein modification; protein ubiquitination.</text>
</comment>
<keyword evidence="19" id="KW-1185">Reference proteome</keyword>
<keyword evidence="10" id="KW-0862">Zinc</keyword>
<dbReference type="AlphaFoldDB" id="A0ABC8U7V3"/>
<dbReference type="InterPro" id="IPR001841">
    <property type="entry name" value="Znf_RING"/>
</dbReference>
<evidence type="ECO:0000256" key="8">
    <source>
        <dbReference type="ARBA" id="ARBA00022771"/>
    </source>
</evidence>
<dbReference type="Proteomes" id="UP001642360">
    <property type="component" value="Unassembled WGS sequence"/>
</dbReference>
<comment type="caution">
    <text evidence="18">The sequence shown here is derived from an EMBL/GenBank/DDBJ whole genome shotgun (WGS) entry which is preliminary data.</text>
</comment>
<comment type="similarity">
    <text evidence="13">Belongs to the RING-type zinc finger family. ATL subfamily.</text>
</comment>
<evidence type="ECO:0000256" key="7">
    <source>
        <dbReference type="ARBA" id="ARBA00022723"/>
    </source>
</evidence>
<proteinExistence type="inferred from homology"/>
<feature type="region of interest" description="Disordered" evidence="15">
    <location>
        <begin position="159"/>
        <end position="192"/>
    </location>
</feature>
<comment type="catalytic activity">
    <reaction evidence="1">
        <text>S-ubiquitinyl-[E2 ubiquitin-conjugating enzyme]-L-cysteine + [acceptor protein]-L-lysine = [E2 ubiquitin-conjugating enzyme]-L-cysteine + N(6)-ubiquitinyl-[acceptor protein]-L-lysine.</text>
        <dbReference type="EC" id="2.3.2.27"/>
    </reaction>
</comment>
<keyword evidence="6 16" id="KW-0812">Transmembrane</keyword>
<evidence type="ECO:0000259" key="17">
    <source>
        <dbReference type="PROSITE" id="PS50089"/>
    </source>
</evidence>
<dbReference type="EC" id="2.3.2.27" evidence="4"/>
<dbReference type="InterPro" id="IPR044600">
    <property type="entry name" value="ATL1/ATL16-like"/>
</dbReference>
<evidence type="ECO:0000256" key="10">
    <source>
        <dbReference type="ARBA" id="ARBA00022833"/>
    </source>
</evidence>
<dbReference type="GO" id="GO:0008270">
    <property type="term" value="F:zinc ion binding"/>
    <property type="evidence" value="ECO:0007669"/>
    <property type="project" value="UniProtKB-KW"/>
</dbReference>
<feature type="domain" description="RING-type" evidence="17">
    <location>
        <begin position="103"/>
        <end position="145"/>
    </location>
</feature>
<dbReference type="EMBL" id="CAUOFW020007080">
    <property type="protein sequence ID" value="CAK9177566.1"/>
    <property type="molecule type" value="Genomic_DNA"/>
</dbReference>
<evidence type="ECO:0000256" key="9">
    <source>
        <dbReference type="ARBA" id="ARBA00022786"/>
    </source>
</evidence>
<protein>
    <recommendedName>
        <fullName evidence="4">RING-type E3 ubiquitin transferase</fullName>
        <ecNumber evidence="4">2.3.2.27</ecNumber>
    </recommendedName>
</protein>
<evidence type="ECO:0000256" key="13">
    <source>
        <dbReference type="ARBA" id="ARBA00024209"/>
    </source>
</evidence>
<dbReference type="Gene3D" id="3.30.40.10">
    <property type="entry name" value="Zinc/RING finger domain, C3HC4 (zinc finger)"/>
    <property type="match status" value="1"/>
</dbReference>
<evidence type="ECO:0000256" key="11">
    <source>
        <dbReference type="ARBA" id="ARBA00022989"/>
    </source>
</evidence>
<name>A0ABC8U7V3_9AQUA</name>
<evidence type="ECO:0000256" key="5">
    <source>
        <dbReference type="ARBA" id="ARBA00022679"/>
    </source>
</evidence>
<feature type="compositionally biased region" description="Polar residues" evidence="15">
    <location>
        <begin position="176"/>
        <end position="192"/>
    </location>
</feature>
<accession>A0ABC8U7V3</accession>
<dbReference type="InterPro" id="IPR013083">
    <property type="entry name" value="Znf_RING/FYVE/PHD"/>
</dbReference>
<gene>
    <name evidence="18" type="ORF">ILEXP_LOCUS47474</name>
</gene>
<keyword evidence="5" id="KW-0808">Transferase</keyword>
<dbReference type="GO" id="GO:0016020">
    <property type="term" value="C:membrane"/>
    <property type="evidence" value="ECO:0007669"/>
    <property type="project" value="UniProtKB-SubCell"/>
</dbReference>
<sequence>MSYSKYSEEEPTSCCSKASAELKLYQAFIFSVPIFFTFILLLLFYLFYLRRRSVDWSSLRMRISLQTPNEISTRCELGLKKELREMLPIIVFKESFSVRDTQCSVCLGDYQANDKLQQIPACGHTFHMDCIDHWLATHTTCPLCRLSLLTSAKASTEPAHVRAETSQGSLDAENGNVASIPNSSQSCQDPQV</sequence>
<dbReference type="SMART" id="SM00184">
    <property type="entry name" value="RING"/>
    <property type="match status" value="1"/>
</dbReference>
<evidence type="ECO:0000256" key="4">
    <source>
        <dbReference type="ARBA" id="ARBA00012483"/>
    </source>
</evidence>
<feature type="transmembrane region" description="Helical" evidence="16">
    <location>
        <begin position="27"/>
        <end position="48"/>
    </location>
</feature>
<evidence type="ECO:0000256" key="2">
    <source>
        <dbReference type="ARBA" id="ARBA00004167"/>
    </source>
</evidence>
<evidence type="ECO:0000256" key="12">
    <source>
        <dbReference type="ARBA" id="ARBA00023136"/>
    </source>
</evidence>
<dbReference type="Pfam" id="PF13639">
    <property type="entry name" value="zf-RING_2"/>
    <property type="match status" value="1"/>
</dbReference>
<evidence type="ECO:0000256" key="3">
    <source>
        <dbReference type="ARBA" id="ARBA00004906"/>
    </source>
</evidence>
<keyword evidence="8 14" id="KW-0863">Zinc-finger</keyword>
<evidence type="ECO:0000256" key="15">
    <source>
        <dbReference type="SAM" id="MobiDB-lite"/>
    </source>
</evidence>
<comment type="subcellular location">
    <subcellularLocation>
        <location evidence="2">Membrane</location>
        <topology evidence="2">Single-pass membrane protein</topology>
    </subcellularLocation>
</comment>
<dbReference type="PANTHER" id="PTHR46913:SF23">
    <property type="entry name" value="E3 UBIQUITIN-PROTEIN LIGASE RHA4A-RELATED"/>
    <property type="match status" value="1"/>
</dbReference>
<keyword evidence="7" id="KW-0479">Metal-binding</keyword>
<dbReference type="SUPFAM" id="SSF57850">
    <property type="entry name" value="RING/U-box"/>
    <property type="match status" value="1"/>
</dbReference>
<keyword evidence="9" id="KW-0833">Ubl conjugation pathway</keyword>
<evidence type="ECO:0000313" key="19">
    <source>
        <dbReference type="Proteomes" id="UP001642360"/>
    </source>
</evidence>
<organism evidence="18 19">
    <name type="scientific">Ilex paraguariensis</name>
    <name type="common">yerba mate</name>
    <dbReference type="NCBI Taxonomy" id="185542"/>
    <lineage>
        <taxon>Eukaryota</taxon>
        <taxon>Viridiplantae</taxon>
        <taxon>Streptophyta</taxon>
        <taxon>Embryophyta</taxon>
        <taxon>Tracheophyta</taxon>
        <taxon>Spermatophyta</taxon>
        <taxon>Magnoliopsida</taxon>
        <taxon>eudicotyledons</taxon>
        <taxon>Gunneridae</taxon>
        <taxon>Pentapetalae</taxon>
        <taxon>asterids</taxon>
        <taxon>campanulids</taxon>
        <taxon>Aquifoliales</taxon>
        <taxon>Aquifoliaceae</taxon>
        <taxon>Ilex</taxon>
    </lineage>
</organism>
<dbReference type="CDD" id="cd16461">
    <property type="entry name" value="RING-H2_EL5-like"/>
    <property type="match status" value="1"/>
</dbReference>